<accession>A0AAE1HXC8</accession>
<proteinExistence type="predicted"/>
<reference evidence="1" key="2">
    <citation type="journal article" date="2023" name="BMC Genomics">
        <title>Pest status, molecular evolution, and epigenetic factors derived from the genome assembly of Frankliniella fusca, a thysanopteran phytovirus vector.</title>
        <authorList>
            <person name="Catto M.A."/>
            <person name="Labadie P.E."/>
            <person name="Jacobson A.L."/>
            <person name="Kennedy G.G."/>
            <person name="Srinivasan R."/>
            <person name="Hunt B.G."/>
        </authorList>
    </citation>
    <scope>NUCLEOTIDE SEQUENCE</scope>
    <source>
        <strain evidence="1">PL_HMW_Pooled</strain>
    </source>
</reference>
<keyword evidence="1" id="KW-0808">Transferase</keyword>
<evidence type="ECO:0000313" key="2">
    <source>
        <dbReference type="Proteomes" id="UP001219518"/>
    </source>
</evidence>
<evidence type="ECO:0000313" key="1">
    <source>
        <dbReference type="EMBL" id="KAK3928931.1"/>
    </source>
</evidence>
<sequence>MDKVMAENQELRKQIVQNAGKKKGGLRYHEVLKEFGAVVYTLGGPMLYSIFSSNFPLPALATTSRVLHSCDPIIEGKWRFTELKEFLVKRNFPLVIWVSEDGTRVNGRIQYDVKTNQIVGFVPSLDTNGLPVIQSFPATSASVIKSYFENCTVSSNAYAIMAQPLAQNAPTFCLALWGTDNRFKSTDVLARWRWMVQAASEEGITVAGVSSDGDSKLLSAMYNCTFRNALHNWPWFYAELKPTFVTVQDTIHLLIKLRQKLIKPSDIMPMGNINIASRGHLVSLISSVAKDNHKLTMSSINVKDKMNFKSAQDLCAKEVSNLLRKEVPGSEGTAVFLDMMRETSAAFLEQSLKPLERINMVWTWIFFTRFWRQYILSNRDYSLSHNFITSNAYTCMEINGHALIQIIIKLRDSELHELFIPVLFGSQACEDFFRKCLKDDIVFPRQHKKLWAHQNSEARFDILPEDWEIEKEIAAAFKRAVQILLKVGILKKETKIYPTCPLPSLATCELPSLDDNDNDDEDENIFFVEQEQSLNDETLQDVEEDLLTISTGALGIQTYDNIEVSSTSPFVLVSDGKGNPSLIKKTTLVWMFSNGDTTMSSDRLRRVQADAVIHRPSSTSTSPTETPYVEDFVTIGDWCGFVSEDRKSISYGRVLAFSYLTGTTWRSQQYVNIEAPVKPPANCDARGVGCLCTWYKLLKNKKLQVTTMDVHGYYNIENYICTLPRPIIKDSNLFLNCSENDVRKLKKSRKHK</sequence>
<reference evidence="1" key="1">
    <citation type="submission" date="2021-07" db="EMBL/GenBank/DDBJ databases">
        <authorList>
            <person name="Catto M.A."/>
            <person name="Jacobson A."/>
            <person name="Kennedy G."/>
            <person name="Labadie P."/>
            <person name="Hunt B.G."/>
            <person name="Srinivasan R."/>
        </authorList>
    </citation>
    <scope>NUCLEOTIDE SEQUENCE</scope>
    <source>
        <strain evidence="1">PL_HMW_Pooled</strain>
        <tissue evidence="1">Head</tissue>
    </source>
</reference>
<keyword evidence="1" id="KW-0328">Glycosyltransferase</keyword>
<dbReference type="Proteomes" id="UP001219518">
    <property type="component" value="Unassembled WGS sequence"/>
</dbReference>
<dbReference type="AlphaFoldDB" id="A0AAE1HXC8"/>
<organism evidence="1 2">
    <name type="scientific">Frankliniella fusca</name>
    <dbReference type="NCBI Taxonomy" id="407009"/>
    <lineage>
        <taxon>Eukaryota</taxon>
        <taxon>Metazoa</taxon>
        <taxon>Ecdysozoa</taxon>
        <taxon>Arthropoda</taxon>
        <taxon>Hexapoda</taxon>
        <taxon>Insecta</taxon>
        <taxon>Pterygota</taxon>
        <taxon>Neoptera</taxon>
        <taxon>Paraneoptera</taxon>
        <taxon>Thysanoptera</taxon>
        <taxon>Terebrantia</taxon>
        <taxon>Thripoidea</taxon>
        <taxon>Thripidae</taxon>
        <taxon>Frankliniella</taxon>
    </lineage>
</organism>
<dbReference type="EMBL" id="JAHWGI010001358">
    <property type="protein sequence ID" value="KAK3928931.1"/>
    <property type="molecule type" value="Genomic_DNA"/>
</dbReference>
<keyword evidence="2" id="KW-1185">Reference proteome</keyword>
<comment type="caution">
    <text evidence="1">The sequence shown here is derived from an EMBL/GenBank/DDBJ whole genome shotgun (WGS) entry which is preliminary data.</text>
</comment>
<name>A0AAE1HXC8_9NEOP</name>
<protein>
    <submittedName>
        <fullName evidence="1">UDP-N-acetylglucosamine--peptide N-acetylglucosaminyltransferase SEC</fullName>
    </submittedName>
</protein>
<dbReference type="GO" id="GO:0016757">
    <property type="term" value="F:glycosyltransferase activity"/>
    <property type="evidence" value="ECO:0007669"/>
    <property type="project" value="UniProtKB-KW"/>
</dbReference>
<gene>
    <name evidence="1" type="ORF">KUF71_002844</name>
</gene>